<accession>A0A835UMZ3</accession>
<name>A0A835UMZ3_VANPL</name>
<evidence type="ECO:0000313" key="3">
    <source>
        <dbReference type="Proteomes" id="UP000639772"/>
    </source>
</evidence>
<dbReference type="OrthoDB" id="4062651at2759"/>
<feature type="signal peptide" evidence="1">
    <location>
        <begin position="1"/>
        <end position="30"/>
    </location>
</feature>
<keyword evidence="1" id="KW-0732">Signal</keyword>
<dbReference type="AlphaFoldDB" id="A0A835UMZ3"/>
<feature type="chain" id="PRO_5033045851" evidence="1">
    <location>
        <begin position="31"/>
        <end position="100"/>
    </location>
</feature>
<evidence type="ECO:0000313" key="2">
    <source>
        <dbReference type="EMBL" id="KAG0469194.1"/>
    </source>
</evidence>
<evidence type="ECO:0000256" key="1">
    <source>
        <dbReference type="SAM" id="SignalP"/>
    </source>
</evidence>
<reference evidence="2 3" key="1">
    <citation type="journal article" date="2020" name="Nat. Food">
        <title>A phased Vanilla planifolia genome enables genetic improvement of flavour and production.</title>
        <authorList>
            <person name="Hasing T."/>
            <person name="Tang H."/>
            <person name="Brym M."/>
            <person name="Khazi F."/>
            <person name="Huang T."/>
            <person name="Chambers A.H."/>
        </authorList>
    </citation>
    <scope>NUCLEOTIDE SEQUENCE [LARGE SCALE GENOMIC DNA]</scope>
    <source>
        <tissue evidence="2">Leaf</tissue>
    </source>
</reference>
<proteinExistence type="predicted"/>
<sequence length="100" mass="11105">MVSNSKCITLQGIVWLTLTKLFHCIPQAKALTKGGNILEFADPKLNGDFTMEAFEIVLKLAISCTADKRQRPSMEQVVKRLEKALEVSARSNEAYSISFA</sequence>
<protein>
    <submittedName>
        <fullName evidence="2">Uncharacterized protein</fullName>
    </submittedName>
</protein>
<comment type="caution">
    <text evidence="2">The sequence shown here is derived from an EMBL/GenBank/DDBJ whole genome shotgun (WGS) entry which is preliminary data.</text>
</comment>
<dbReference type="Gene3D" id="1.10.510.10">
    <property type="entry name" value="Transferase(Phosphotransferase) domain 1"/>
    <property type="match status" value="1"/>
</dbReference>
<gene>
    <name evidence="2" type="ORF">HPP92_018522</name>
</gene>
<dbReference type="Proteomes" id="UP000639772">
    <property type="component" value="Chromosome 9"/>
</dbReference>
<organism evidence="2 3">
    <name type="scientific">Vanilla planifolia</name>
    <name type="common">Vanilla</name>
    <dbReference type="NCBI Taxonomy" id="51239"/>
    <lineage>
        <taxon>Eukaryota</taxon>
        <taxon>Viridiplantae</taxon>
        <taxon>Streptophyta</taxon>
        <taxon>Embryophyta</taxon>
        <taxon>Tracheophyta</taxon>
        <taxon>Spermatophyta</taxon>
        <taxon>Magnoliopsida</taxon>
        <taxon>Liliopsida</taxon>
        <taxon>Asparagales</taxon>
        <taxon>Orchidaceae</taxon>
        <taxon>Vanilloideae</taxon>
        <taxon>Vanilleae</taxon>
        <taxon>Vanilla</taxon>
    </lineage>
</organism>
<dbReference type="EMBL" id="JADCNM010000009">
    <property type="protein sequence ID" value="KAG0469194.1"/>
    <property type="molecule type" value="Genomic_DNA"/>
</dbReference>